<gene>
    <name evidence="3" type="ORF">GUITHDRAFT_164506</name>
</gene>
<dbReference type="AlphaFoldDB" id="L1IXH5"/>
<evidence type="ECO:0000259" key="2">
    <source>
        <dbReference type="PROSITE" id="PS50222"/>
    </source>
</evidence>
<evidence type="ECO:0000256" key="1">
    <source>
        <dbReference type="ARBA" id="ARBA00022837"/>
    </source>
</evidence>
<proteinExistence type="predicted"/>
<organism evidence="3">
    <name type="scientific">Guillardia theta (strain CCMP2712)</name>
    <name type="common">Cryptophyte</name>
    <dbReference type="NCBI Taxonomy" id="905079"/>
    <lineage>
        <taxon>Eukaryota</taxon>
        <taxon>Cryptophyceae</taxon>
        <taxon>Pyrenomonadales</taxon>
        <taxon>Geminigeraceae</taxon>
        <taxon>Guillardia</taxon>
    </lineage>
</organism>
<dbReference type="InterPro" id="IPR011992">
    <property type="entry name" value="EF-hand-dom_pair"/>
</dbReference>
<reference evidence="4" key="3">
    <citation type="submission" date="2016-03" db="UniProtKB">
        <authorList>
            <consortium name="EnsemblProtists"/>
        </authorList>
    </citation>
    <scope>IDENTIFICATION</scope>
</reference>
<reference evidence="3 5" key="1">
    <citation type="journal article" date="2012" name="Nature">
        <title>Algal genomes reveal evolutionary mosaicism and the fate of nucleomorphs.</title>
        <authorList>
            <consortium name="DOE Joint Genome Institute"/>
            <person name="Curtis B.A."/>
            <person name="Tanifuji G."/>
            <person name="Burki F."/>
            <person name="Gruber A."/>
            <person name="Irimia M."/>
            <person name="Maruyama S."/>
            <person name="Arias M.C."/>
            <person name="Ball S.G."/>
            <person name="Gile G.H."/>
            <person name="Hirakawa Y."/>
            <person name="Hopkins J.F."/>
            <person name="Kuo A."/>
            <person name="Rensing S.A."/>
            <person name="Schmutz J."/>
            <person name="Symeonidi A."/>
            <person name="Elias M."/>
            <person name="Eveleigh R.J."/>
            <person name="Herman E.K."/>
            <person name="Klute M.J."/>
            <person name="Nakayama T."/>
            <person name="Obornik M."/>
            <person name="Reyes-Prieto A."/>
            <person name="Armbrust E.V."/>
            <person name="Aves S.J."/>
            <person name="Beiko R.G."/>
            <person name="Coutinho P."/>
            <person name="Dacks J.B."/>
            <person name="Durnford D.G."/>
            <person name="Fast N.M."/>
            <person name="Green B.R."/>
            <person name="Grisdale C.J."/>
            <person name="Hempel F."/>
            <person name="Henrissat B."/>
            <person name="Hoppner M.P."/>
            <person name="Ishida K."/>
            <person name="Kim E."/>
            <person name="Koreny L."/>
            <person name="Kroth P.G."/>
            <person name="Liu Y."/>
            <person name="Malik S.B."/>
            <person name="Maier U.G."/>
            <person name="McRose D."/>
            <person name="Mock T."/>
            <person name="Neilson J.A."/>
            <person name="Onodera N.T."/>
            <person name="Poole A.M."/>
            <person name="Pritham E.J."/>
            <person name="Richards T.A."/>
            <person name="Rocap G."/>
            <person name="Roy S.W."/>
            <person name="Sarai C."/>
            <person name="Schaack S."/>
            <person name="Shirato S."/>
            <person name="Slamovits C.H."/>
            <person name="Spencer D.F."/>
            <person name="Suzuki S."/>
            <person name="Worden A.Z."/>
            <person name="Zauner S."/>
            <person name="Barry K."/>
            <person name="Bell C."/>
            <person name="Bharti A.K."/>
            <person name="Crow J.A."/>
            <person name="Grimwood J."/>
            <person name="Kramer R."/>
            <person name="Lindquist E."/>
            <person name="Lucas S."/>
            <person name="Salamov A."/>
            <person name="McFadden G.I."/>
            <person name="Lane C.E."/>
            <person name="Keeling P.J."/>
            <person name="Gray M.W."/>
            <person name="Grigoriev I.V."/>
            <person name="Archibald J.M."/>
        </authorList>
    </citation>
    <scope>NUCLEOTIDE SEQUENCE</scope>
    <source>
        <strain evidence="3 5">CCMP2712</strain>
    </source>
</reference>
<dbReference type="OrthoDB" id="6430079at2759"/>
<evidence type="ECO:0000313" key="5">
    <source>
        <dbReference type="Proteomes" id="UP000011087"/>
    </source>
</evidence>
<dbReference type="GO" id="GO:0005509">
    <property type="term" value="F:calcium ion binding"/>
    <property type="evidence" value="ECO:0007669"/>
    <property type="project" value="InterPro"/>
</dbReference>
<accession>L1IXH5</accession>
<dbReference type="SMART" id="SM00054">
    <property type="entry name" value="EFh"/>
    <property type="match status" value="2"/>
</dbReference>
<dbReference type="EnsemblProtists" id="EKX40931">
    <property type="protein sequence ID" value="EKX40931"/>
    <property type="gene ID" value="GUITHDRAFT_164506"/>
</dbReference>
<sequence>MPFSNKLLADEEEMSMKFRRTTSATQNATATQARLQLKEAFKEIDKDSSGAIDQTEFQDVLKYLQIQLQDPLNDADTVFDYMDHNGNGLITCDEFLNTFDDLIHKREAVGHMDVDDVIKDTLCGILSRAREERGHVIQAFMIAGQNIEHNDEGFGKGYWGCKWKFILFDKIYAKPVVDGKILVPEGEA</sequence>
<reference evidence="5" key="2">
    <citation type="submission" date="2012-11" db="EMBL/GenBank/DDBJ databases">
        <authorList>
            <person name="Kuo A."/>
            <person name="Curtis B.A."/>
            <person name="Tanifuji G."/>
            <person name="Burki F."/>
            <person name="Gruber A."/>
            <person name="Irimia M."/>
            <person name="Maruyama S."/>
            <person name="Arias M.C."/>
            <person name="Ball S.G."/>
            <person name="Gile G.H."/>
            <person name="Hirakawa Y."/>
            <person name="Hopkins J.F."/>
            <person name="Rensing S.A."/>
            <person name="Schmutz J."/>
            <person name="Symeonidi A."/>
            <person name="Elias M."/>
            <person name="Eveleigh R.J."/>
            <person name="Herman E.K."/>
            <person name="Klute M.J."/>
            <person name="Nakayama T."/>
            <person name="Obornik M."/>
            <person name="Reyes-Prieto A."/>
            <person name="Armbrust E.V."/>
            <person name="Aves S.J."/>
            <person name="Beiko R.G."/>
            <person name="Coutinho P."/>
            <person name="Dacks J.B."/>
            <person name="Durnford D.G."/>
            <person name="Fast N.M."/>
            <person name="Green B.R."/>
            <person name="Grisdale C."/>
            <person name="Hempe F."/>
            <person name="Henrissat B."/>
            <person name="Hoppner M.P."/>
            <person name="Ishida K.-I."/>
            <person name="Kim E."/>
            <person name="Koreny L."/>
            <person name="Kroth P.G."/>
            <person name="Liu Y."/>
            <person name="Malik S.-B."/>
            <person name="Maier U.G."/>
            <person name="McRose D."/>
            <person name="Mock T."/>
            <person name="Neilson J.A."/>
            <person name="Onodera N.T."/>
            <person name="Poole A.M."/>
            <person name="Pritham E.J."/>
            <person name="Richards T.A."/>
            <person name="Rocap G."/>
            <person name="Roy S.W."/>
            <person name="Sarai C."/>
            <person name="Schaack S."/>
            <person name="Shirato S."/>
            <person name="Slamovits C.H."/>
            <person name="Spencer D.F."/>
            <person name="Suzuki S."/>
            <person name="Worden A.Z."/>
            <person name="Zauner S."/>
            <person name="Barry K."/>
            <person name="Bell C."/>
            <person name="Bharti A.K."/>
            <person name="Crow J.A."/>
            <person name="Grimwood J."/>
            <person name="Kramer R."/>
            <person name="Lindquist E."/>
            <person name="Lucas S."/>
            <person name="Salamov A."/>
            <person name="McFadden G.I."/>
            <person name="Lane C.E."/>
            <person name="Keeling P.J."/>
            <person name="Gray M.W."/>
            <person name="Grigoriev I.V."/>
            <person name="Archibald J.M."/>
        </authorList>
    </citation>
    <scope>NUCLEOTIDE SEQUENCE</scope>
    <source>
        <strain evidence="5">CCMP2712</strain>
    </source>
</reference>
<feature type="domain" description="EF-hand" evidence="2">
    <location>
        <begin position="70"/>
        <end position="105"/>
    </location>
</feature>
<dbReference type="CDD" id="cd00051">
    <property type="entry name" value="EFh"/>
    <property type="match status" value="1"/>
</dbReference>
<evidence type="ECO:0000313" key="3">
    <source>
        <dbReference type="EMBL" id="EKX40931.1"/>
    </source>
</evidence>
<dbReference type="Gene3D" id="1.10.238.10">
    <property type="entry name" value="EF-hand"/>
    <property type="match status" value="1"/>
</dbReference>
<protein>
    <recommendedName>
        <fullName evidence="2">EF-hand domain-containing protein</fullName>
    </recommendedName>
</protein>
<dbReference type="HOGENOM" id="CLU_090838_0_0_1"/>
<dbReference type="RefSeq" id="XP_005827911.1">
    <property type="nucleotide sequence ID" value="XM_005827854.1"/>
</dbReference>
<dbReference type="SUPFAM" id="SSF47473">
    <property type="entry name" value="EF-hand"/>
    <property type="match status" value="1"/>
</dbReference>
<dbReference type="InterPro" id="IPR018247">
    <property type="entry name" value="EF_Hand_1_Ca_BS"/>
</dbReference>
<dbReference type="PROSITE" id="PS00018">
    <property type="entry name" value="EF_HAND_1"/>
    <property type="match status" value="2"/>
</dbReference>
<dbReference type="Proteomes" id="UP000011087">
    <property type="component" value="Unassembled WGS sequence"/>
</dbReference>
<dbReference type="PROSITE" id="PS50222">
    <property type="entry name" value="EF_HAND_2"/>
    <property type="match status" value="2"/>
</dbReference>
<dbReference type="GeneID" id="17297565"/>
<dbReference type="Pfam" id="PF13499">
    <property type="entry name" value="EF-hand_7"/>
    <property type="match status" value="1"/>
</dbReference>
<feature type="domain" description="EF-hand" evidence="2">
    <location>
        <begin position="32"/>
        <end position="67"/>
    </location>
</feature>
<dbReference type="InterPro" id="IPR002048">
    <property type="entry name" value="EF_hand_dom"/>
</dbReference>
<keyword evidence="5" id="KW-1185">Reference proteome</keyword>
<dbReference type="KEGG" id="gtt:GUITHDRAFT_164506"/>
<dbReference type="EMBL" id="JH993027">
    <property type="protein sequence ID" value="EKX40931.1"/>
    <property type="molecule type" value="Genomic_DNA"/>
</dbReference>
<keyword evidence="1" id="KW-0106">Calcium</keyword>
<name>L1IXH5_GUITC</name>
<evidence type="ECO:0000313" key="4">
    <source>
        <dbReference type="EnsemblProtists" id="EKX40931"/>
    </source>
</evidence>
<dbReference type="PaxDb" id="55529-EKX40931"/>